<dbReference type="OrthoDB" id="25675at2759"/>
<accession>A0A835K878</accession>
<comment type="caution">
    <text evidence="1">The sequence shown here is derived from an EMBL/GenBank/DDBJ whole genome shotgun (WGS) entry which is preliminary data.</text>
</comment>
<protein>
    <submittedName>
        <fullName evidence="1">Uncharacterized protein</fullName>
    </submittedName>
</protein>
<dbReference type="AlphaFoldDB" id="A0A835K878"/>
<dbReference type="EMBL" id="JADGMS010000005">
    <property type="protein sequence ID" value="KAF9682497.1"/>
    <property type="molecule type" value="Genomic_DNA"/>
</dbReference>
<gene>
    <name evidence="1" type="ORF">SADUNF_Sadunf05G0115000</name>
</gene>
<keyword evidence="2" id="KW-1185">Reference proteome</keyword>
<dbReference type="Proteomes" id="UP000657918">
    <property type="component" value="Unassembled WGS sequence"/>
</dbReference>
<organism evidence="1 2">
    <name type="scientific">Salix dunnii</name>
    <dbReference type="NCBI Taxonomy" id="1413687"/>
    <lineage>
        <taxon>Eukaryota</taxon>
        <taxon>Viridiplantae</taxon>
        <taxon>Streptophyta</taxon>
        <taxon>Embryophyta</taxon>
        <taxon>Tracheophyta</taxon>
        <taxon>Spermatophyta</taxon>
        <taxon>Magnoliopsida</taxon>
        <taxon>eudicotyledons</taxon>
        <taxon>Gunneridae</taxon>
        <taxon>Pentapetalae</taxon>
        <taxon>rosids</taxon>
        <taxon>fabids</taxon>
        <taxon>Malpighiales</taxon>
        <taxon>Salicaceae</taxon>
        <taxon>Saliceae</taxon>
        <taxon>Salix</taxon>
    </lineage>
</organism>
<sequence length="144" mass="16170">MLNSVLELQKLGNLAKLWKSIIKLIAPGSLYLEAMVKLFVRIQKYYMKLRSFELPIYVSRNLPICFDMLVELSSSFAYAIIAPGSLYLEAMVKAGAIQGSCIGPHGAQPRLPLWCDHEQIKNAEGCIVEIIGENNLLLCWYSGY</sequence>
<evidence type="ECO:0000313" key="2">
    <source>
        <dbReference type="Proteomes" id="UP000657918"/>
    </source>
</evidence>
<proteinExistence type="predicted"/>
<name>A0A835K878_9ROSI</name>
<evidence type="ECO:0000313" key="1">
    <source>
        <dbReference type="EMBL" id="KAF9682497.1"/>
    </source>
</evidence>
<reference evidence="1 2" key="1">
    <citation type="submission" date="2020-10" db="EMBL/GenBank/DDBJ databases">
        <title>Plant Genome Project.</title>
        <authorList>
            <person name="Zhang R.-G."/>
        </authorList>
    </citation>
    <scope>NUCLEOTIDE SEQUENCE [LARGE SCALE GENOMIC DNA]</scope>
    <source>
        <strain evidence="1">FAFU-HL-1</strain>
        <tissue evidence="1">Leaf</tissue>
    </source>
</reference>